<dbReference type="Proteomes" id="UP001597158">
    <property type="component" value="Unassembled WGS sequence"/>
</dbReference>
<evidence type="ECO:0000256" key="3">
    <source>
        <dbReference type="ARBA" id="ARBA00022679"/>
    </source>
</evidence>
<keyword evidence="3" id="KW-0808">Transferase</keyword>
<feature type="domain" description="Phospholipid/glycerol acyltransferase" evidence="6">
    <location>
        <begin position="67"/>
        <end position="179"/>
    </location>
</feature>
<reference evidence="8" key="1">
    <citation type="journal article" date="2019" name="Int. J. Syst. Evol. Microbiol.">
        <title>The Global Catalogue of Microorganisms (GCM) 10K type strain sequencing project: providing services to taxonomists for standard genome sequencing and annotation.</title>
        <authorList>
            <consortium name="The Broad Institute Genomics Platform"/>
            <consortium name="The Broad Institute Genome Sequencing Center for Infectious Disease"/>
            <person name="Wu L."/>
            <person name="Ma J."/>
        </authorList>
    </citation>
    <scope>NUCLEOTIDE SEQUENCE [LARGE SCALE GENOMIC DNA]</scope>
    <source>
        <strain evidence="8">CCUG 48884</strain>
    </source>
</reference>
<keyword evidence="2" id="KW-0444">Lipid biosynthesis</keyword>
<dbReference type="EMBL" id="JBHTMC010000009">
    <property type="protein sequence ID" value="MFD1262995.1"/>
    <property type="molecule type" value="Genomic_DNA"/>
</dbReference>
<name>A0ABW3WAZ1_9RHOO</name>
<gene>
    <name evidence="7" type="ORF">ACFQ4M_05320</name>
</gene>
<evidence type="ECO:0000259" key="6">
    <source>
        <dbReference type="SMART" id="SM00563"/>
    </source>
</evidence>
<protein>
    <submittedName>
        <fullName evidence="7">Lysophospholipid acyltransferase family protein</fullName>
    </submittedName>
</protein>
<accession>A0ABW3WAZ1</accession>
<comment type="caution">
    <text evidence="7">The sequence shown here is derived from an EMBL/GenBank/DDBJ whole genome shotgun (WGS) entry which is preliminary data.</text>
</comment>
<dbReference type="CDD" id="cd07989">
    <property type="entry name" value="LPLAT_AGPAT-like"/>
    <property type="match status" value="1"/>
</dbReference>
<dbReference type="GO" id="GO:0016746">
    <property type="term" value="F:acyltransferase activity"/>
    <property type="evidence" value="ECO:0007669"/>
    <property type="project" value="UniProtKB-KW"/>
</dbReference>
<evidence type="ECO:0000256" key="2">
    <source>
        <dbReference type="ARBA" id="ARBA00022516"/>
    </source>
</evidence>
<dbReference type="RefSeq" id="WP_277834195.1">
    <property type="nucleotide sequence ID" value="NZ_JARQZE010000011.1"/>
</dbReference>
<evidence type="ECO:0000313" key="7">
    <source>
        <dbReference type="EMBL" id="MFD1262995.1"/>
    </source>
</evidence>
<dbReference type="Pfam" id="PF01553">
    <property type="entry name" value="Acyltransferase"/>
    <property type="match status" value="1"/>
</dbReference>
<proteinExistence type="predicted"/>
<organism evidence="7 8">
    <name type="scientific">Thauera mechernichensis</name>
    <dbReference type="NCBI Taxonomy" id="82788"/>
    <lineage>
        <taxon>Bacteria</taxon>
        <taxon>Pseudomonadati</taxon>
        <taxon>Pseudomonadota</taxon>
        <taxon>Betaproteobacteria</taxon>
        <taxon>Rhodocyclales</taxon>
        <taxon>Zoogloeaceae</taxon>
        <taxon>Thauera</taxon>
    </lineage>
</organism>
<dbReference type="SUPFAM" id="SSF69593">
    <property type="entry name" value="Glycerol-3-phosphate (1)-acyltransferase"/>
    <property type="match status" value="1"/>
</dbReference>
<evidence type="ECO:0000313" key="8">
    <source>
        <dbReference type="Proteomes" id="UP001597158"/>
    </source>
</evidence>
<dbReference type="InterPro" id="IPR002123">
    <property type="entry name" value="Plipid/glycerol_acylTrfase"/>
</dbReference>
<dbReference type="PANTHER" id="PTHR10434">
    <property type="entry name" value="1-ACYL-SN-GLYCEROL-3-PHOSPHATE ACYLTRANSFERASE"/>
    <property type="match status" value="1"/>
</dbReference>
<dbReference type="PANTHER" id="PTHR10434:SF64">
    <property type="entry name" value="1-ACYL-SN-GLYCEROL-3-PHOSPHATE ACYLTRANSFERASE-RELATED"/>
    <property type="match status" value="1"/>
</dbReference>
<evidence type="ECO:0000256" key="4">
    <source>
        <dbReference type="ARBA" id="ARBA00023098"/>
    </source>
</evidence>
<sequence length="264" mass="28531">MASRTLRAWRALRLGLHLLLGLLTIALVFPFCGRTSQQRLRQRWSSGLLRTLGIRLEHEGEAVAPGCMLVANHISWVDIFVINALAPAAFVSKAEVRQWPAIGWLAARNDTIFLRRGSRGHARIINMETAALLETGCNVAIFPEGTTTDGSQVLHFHGALLQPAIACKHPVQTLALRYQTADGRYTRAPAYDGDLSLGQCVRNIISTPVIVARVCVAAPLPTGDGTDRRELARLARSLIVAALELPADAEQPRAAPASGTQPGT</sequence>
<keyword evidence="8" id="KW-1185">Reference proteome</keyword>
<evidence type="ECO:0000256" key="5">
    <source>
        <dbReference type="ARBA" id="ARBA00023315"/>
    </source>
</evidence>
<evidence type="ECO:0000256" key="1">
    <source>
        <dbReference type="ARBA" id="ARBA00005189"/>
    </source>
</evidence>
<comment type="pathway">
    <text evidence="1">Lipid metabolism.</text>
</comment>
<dbReference type="SMART" id="SM00563">
    <property type="entry name" value="PlsC"/>
    <property type="match status" value="1"/>
</dbReference>
<keyword evidence="5 7" id="KW-0012">Acyltransferase</keyword>
<keyword evidence="4" id="KW-0443">Lipid metabolism</keyword>